<dbReference type="Pfam" id="PF00571">
    <property type="entry name" value="CBS"/>
    <property type="match status" value="2"/>
</dbReference>
<dbReference type="Gene3D" id="1.10.3090.10">
    <property type="entry name" value="cca-adding enzyme, domain 2"/>
    <property type="match status" value="1"/>
</dbReference>
<dbReference type="PANTHER" id="PTHR47788:SF1">
    <property type="entry name" value="A-ADDING TRNA NUCLEOTIDYLTRANSFERASE"/>
    <property type="match status" value="1"/>
</dbReference>
<keyword evidence="4 12" id="KW-0808">Transferase</keyword>
<name>E6W6K8_DESIS</name>
<dbReference type="KEGG" id="din:Selin_0252"/>
<dbReference type="InterPro" id="IPR052390">
    <property type="entry name" value="tRNA_nt/polyA_polymerase"/>
</dbReference>
<keyword evidence="11" id="KW-0129">CBS domain</keyword>
<dbReference type="InParanoid" id="E6W6K8"/>
<evidence type="ECO:0000256" key="8">
    <source>
        <dbReference type="ARBA" id="ARBA00022741"/>
    </source>
</evidence>
<evidence type="ECO:0000256" key="4">
    <source>
        <dbReference type="ARBA" id="ARBA00022679"/>
    </source>
</evidence>
<keyword evidence="6 14" id="KW-0548">Nucleotidyltransferase</keyword>
<evidence type="ECO:0000256" key="1">
    <source>
        <dbReference type="ARBA" id="ARBA00001946"/>
    </source>
</evidence>
<dbReference type="AlphaFoldDB" id="E6W6K8"/>
<comment type="similarity">
    <text evidence="2 12">Belongs to the tRNA nucleotidyltransferase/poly(A) polymerase family.</text>
</comment>
<dbReference type="SUPFAM" id="SSF81891">
    <property type="entry name" value="Poly A polymerase C-terminal region-like"/>
    <property type="match status" value="1"/>
</dbReference>
<evidence type="ECO:0000256" key="11">
    <source>
        <dbReference type="PROSITE-ProRule" id="PRU00703"/>
    </source>
</evidence>
<dbReference type="Proteomes" id="UP000002572">
    <property type="component" value="Chromosome"/>
</dbReference>
<dbReference type="OrthoDB" id="9805698at2"/>
<dbReference type="PANTHER" id="PTHR47788">
    <property type="entry name" value="POLYA POLYMERASE"/>
    <property type="match status" value="1"/>
</dbReference>
<gene>
    <name evidence="14" type="ordered locus">Selin_0252</name>
</gene>
<dbReference type="InterPro" id="IPR038763">
    <property type="entry name" value="DHH_sf"/>
</dbReference>
<dbReference type="eggNOG" id="COG0617">
    <property type="taxonomic scope" value="Bacteria"/>
</dbReference>
<dbReference type="GO" id="GO:0046872">
    <property type="term" value="F:metal ion binding"/>
    <property type="evidence" value="ECO:0007669"/>
    <property type="project" value="UniProtKB-KW"/>
</dbReference>
<dbReference type="SUPFAM" id="SSF54631">
    <property type="entry name" value="CBS-domain pair"/>
    <property type="match status" value="1"/>
</dbReference>
<keyword evidence="5" id="KW-0819">tRNA processing</keyword>
<dbReference type="CDD" id="cd05398">
    <property type="entry name" value="NT_ClassII-CCAase"/>
    <property type="match status" value="1"/>
</dbReference>
<dbReference type="GO" id="GO:0008033">
    <property type="term" value="P:tRNA processing"/>
    <property type="evidence" value="ECO:0007669"/>
    <property type="project" value="UniProtKB-KW"/>
</dbReference>
<evidence type="ECO:0000256" key="3">
    <source>
        <dbReference type="ARBA" id="ARBA00022555"/>
    </source>
</evidence>
<dbReference type="SUPFAM" id="SSF81301">
    <property type="entry name" value="Nucleotidyltransferase"/>
    <property type="match status" value="1"/>
</dbReference>
<dbReference type="Pfam" id="PF01743">
    <property type="entry name" value="PolyA_pol"/>
    <property type="match status" value="1"/>
</dbReference>
<keyword evidence="8" id="KW-0547">Nucleotide-binding</keyword>
<keyword evidence="9" id="KW-0460">Magnesium</keyword>
<keyword evidence="15" id="KW-1185">Reference proteome</keyword>
<dbReference type="SMART" id="SM00116">
    <property type="entry name" value="CBS"/>
    <property type="match status" value="2"/>
</dbReference>
<organism evidence="14 15">
    <name type="scientific">Desulfurispirillum indicum (strain ATCC BAA-1389 / DSM 22839 / S5)</name>
    <dbReference type="NCBI Taxonomy" id="653733"/>
    <lineage>
        <taxon>Bacteria</taxon>
        <taxon>Pseudomonadati</taxon>
        <taxon>Chrysiogenota</taxon>
        <taxon>Chrysiogenia</taxon>
        <taxon>Chrysiogenales</taxon>
        <taxon>Chrysiogenaceae</taxon>
        <taxon>Desulfurispirillum</taxon>
    </lineage>
</organism>
<feature type="domain" description="CBS" evidence="13">
    <location>
        <begin position="378"/>
        <end position="434"/>
    </location>
</feature>
<evidence type="ECO:0000256" key="5">
    <source>
        <dbReference type="ARBA" id="ARBA00022694"/>
    </source>
</evidence>
<evidence type="ECO:0000256" key="9">
    <source>
        <dbReference type="ARBA" id="ARBA00022842"/>
    </source>
</evidence>
<evidence type="ECO:0000256" key="12">
    <source>
        <dbReference type="RuleBase" id="RU003953"/>
    </source>
</evidence>
<dbReference type="Pfam" id="PF12627">
    <property type="entry name" value="PolyA_pol_RNAbd"/>
    <property type="match status" value="1"/>
</dbReference>
<evidence type="ECO:0000259" key="13">
    <source>
        <dbReference type="PROSITE" id="PS51371"/>
    </source>
</evidence>
<dbReference type="Gene3D" id="3.10.310.30">
    <property type="match status" value="1"/>
</dbReference>
<dbReference type="eggNOG" id="COG0618">
    <property type="taxonomic scope" value="Bacteria"/>
</dbReference>
<reference evidence="14 15" key="1">
    <citation type="submission" date="2010-12" db="EMBL/GenBank/DDBJ databases">
        <title>Complete sequence of Desulfurispirillum indicum S5.</title>
        <authorList>
            <consortium name="US DOE Joint Genome Institute"/>
            <person name="Lucas S."/>
            <person name="Copeland A."/>
            <person name="Lapidus A."/>
            <person name="Cheng J.-F."/>
            <person name="Goodwin L."/>
            <person name="Pitluck S."/>
            <person name="Chertkov O."/>
            <person name="Held B."/>
            <person name="Detter J.C."/>
            <person name="Han C."/>
            <person name="Tapia R."/>
            <person name="Land M."/>
            <person name="Hauser L."/>
            <person name="Kyrpides N."/>
            <person name="Ivanova N."/>
            <person name="Mikhailova N."/>
            <person name="Haggblom M."/>
            <person name="Rauschenbach I."/>
            <person name="Bini E."/>
            <person name="Woyke T."/>
        </authorList>
    </citation>
    <scope>NUCLEOTIDE SEQUENCE [LARGE SCALE GENOMIC DNA]</scope>
    <source>
        <strain evidence="15">ATCC BAA-1389 / DSM 22839 / S5</strain>
    </source>
</reference>
<dbReference type="Gene3D" id="3.10.580.10">
    <property type="entry name" value="CBS-domain"/>
    <property type="match status" value="1"/>
</dbReference>
<dbReference type="GO" id="GO:0000166">
    <property type="term" value="F:nucleotide binding"/>
    <property type="evidence" value="ECO:0007669"/>
    <property type="project" value="UniProtKB-KW"/>
</dbReference>
<dbReference type="HOGENOM" id="CLU_015961_5_0_0"/>
<accession>E6W6K8</accession>
<dbReference type="GO" id="GO:0000049">
    <property type="term" value="F:tRNA binding"/>
    <property type="evidence" value="ECO:0007669"/>
    <property type="project" value="UniProtKB-KW"/>
</dbReference>
<evidence type="ECO:0000256" key="7">
    <source>
        <dbReference type="ARBA" id="ARBA00022723"/>
    </source>
</evidence>
<evidence type="ECO:0000313" key="15">
    <source>
        <dbReference type="Proteomes" id="UP000002572"/>
    </source>
</evidence>
<evidence type="ECO:0000256" key="10">
    <source>
        <dbReference type="ARBA" id="ARBA00022884"/>
    </source>
</evidence>
<dbReference type="InterPro" id="IPR043519">
    <property type="entry name" value="NT_sf"/>
</dbReference>
<dbReference type="eggNOG" id="COG0517">
    <property type="taxonomic scope" value="Bacteria"/>
</dbReference>
<evidence type="ECO:0000313" key="14">
    <source>
        <dbReference type="EMBL" id="ADU65008.1"/>
    </source>
</evidence>
<evidence type="ECO:0000256" key="6">
    <source>
        <dbReference type="ARBA" id="ARBA00022695"/>
    </source>
</evidence>
<dbReference type="Gene3D" id="3.30.460.10">
    <property type="entry name" value="Beta Polymerase, domain 2"/>
    <property type="match status" value="1"/>
</dbReference>
<dbReference type="Pfam" id="PF01368">
    <property type="entry name" value="DHH"/>
    <property type="match status" value="1"/>
</dbReference>
<dbReference type="PROSITE" id="PS51371">
    <property type="entry name" value="CBS"/>
    <property type="match status" value="2"/>
</dbReference>
<dbReference type="InterPro" id="IPR046342">
    <property type="entry name" value="CBS_dom_sf"/>
</dbReference>
<dbReference type="InterPro" id="IPR032828">
    <property type="entry name" value="PolyA_RNA-bd"/>
</dbReference>
<dbReference type="RefSeq" id="WP_013504897.1">
    <property type="nucleotide sequence ID" value="NC_014836.1"/>
</dbReference>
<dbReference type="SUPFAM" id="SSF64182">
    <property type="entry name" value="DHH phosphoesterases"/>
    <property type="match status" value="1"/>
</dbReference>
<evidence type="ECO:0000256" key="2">
    <source>
        <dbReference type="ARBA" id="ARBA00007265"/>
    </source>
</evidence>
<dbReference type="STRING" id="653733.Selin_0252"/>
<keyword evidence="3" id="KW-0820">tRNA-binding</keyword>
<dbReference type="InterPro" id="IPR000644">
    <property type="entry name" value="CBS_dom"/>
</dbReference>
<keyword evidence="7" id="KW-0479">Metal-binding</keyword>
<proteinExistence type="inferred from homology"/>
<dbReference type="InterPro" id="IPR001667">
    <property type="entry name" value="DDH_dom"/>
</dbReference>
<comment type="cofactor">
    <cofactor evidence="1">
        <name>Mg(2+)</name>
        <dbReference type="ChEBI" id="CHEBI:18420"/>
    </cofactor>
</comment>
<dbReference type="GO" id="GO:0016779">
    <property type="term" value="F:nucleotidyltransferase activity"/>
    <property type="evidence" value="ECO:0007669"/>
    <property type="project" value="UniProtKB-KW"/>
</dbReference>
<dbReference type="InterPro" id="IPR002646">
    <property type="entry name" value="PolA_pol_head_dom"/>
</dbReference>
<keyword evidence="10 12" id="KW-0694">RNA-binding</keyword>
<dbReference type="EMBL" id="CP002432">
    <property type="protein sequence ID" value="ADU65008.1"/>
    <property type="molecule type" value="Genomic_DNA"/>
</dbReference>
<feature type="domain" description="CBS" evidence="13">
    <location>
        <begin position="316"/>
        <end position="374"/>
    </location>
</feature>
<protein>
    <submittedName>
        <fullName evidence="14">Polynucleotide adenylyltransferase region</fullName>
    </submittedName>
</protein>
<sequence>MRLITSHQNPDFDAFASMVAAACLHPGATIVIIGSLSQNIQDYLELYPLPAGISLYKESEVNIADISHMVVVDASDGRRLGKLRKAFGKVPTIVYDHHQDGVDEEVADRDIEHHYCNCGANSSFMVRLLQKQHIALEGWLATLLLCGIYEDTGHLSYSSTRPLDCYCAGDLIAAGADLKQVHQILSRDWKDADIHILSDLLKNFETFSIMGVSVGISHADFHIYVPDVSEMLSNVMGVRRCTLLIVFLRMEGRIYCIVRSTSMVGANDVAALFEGGGHHEAASATVKEMTLVQAMDFTRASLKEIISRSKRTRTIMSSPAITIESHKSTQEAYEQFSRDGVNCLPVVEPDGSLYGILSKNQCMKALFHGLGGRSVTSITDTDIQYIEADEPFSRAEHILLSGRQAMVPVVEAKRVTGVITRTDLLREYRHDTDETLPAQERARSTHRPRHVRKMLVEVMGRQAFAYLEEASQLANEMDIQVYLVGGIVRDLVLRVKNQDMDFVVAGDGISFGNRLAERLGGRIRVHERFNTGVIILPGDDFRIDVASSRNEYYDHPGALPNVSPGSIKRDLYRRDFSINAMAVSLNTFELIDYFGGVQDIRDKKIRVLHNLSFIEDPTRIFRAVRFEQRYSFQIGEQTIKLLRSARDLDLIQHISGHRIYEELRHMFLEQEPAKHMARLFELDLMRSIHPALGYDQKTMKLVESMEDLLVVSDFLRLEDVRRDALYCALILRTIKAEQIMALPILQELPQRDREIIAFGCSKAGMLLHELGRTGKLWQKLRLVKRHEEEVLLLAIVYGNQQASAHFLREYLRSYRTIHPILRGDELMALGVPRGHQVGDALLMLTAYIIGRDANRPDRREEENFVRRIVLRAVEQ</sequence>
<dbReference type="Gene3D" id="3.90.1640.10">
    <property type="entry name" value="inorganic pyrophosphatase (n-terminal core)"/>
    <property type="match status" value="1"/>
</dbReference>